<dbReference type="GO" id="GO:0016616">
    <property type="term" value="F:oxidoreductase activity, acting on the CH-OH group of donors, NAD or NADP as acceptor"/>
    <property type="evidence" value="ECO:0007669"/>
    <property type="project" value="TreeGrafter"/>
</dbReference>
<protein>
    <submittedName>
        <fullName evidence="4">Aldehyde reductase</fullName>
    </submittedName>
</protein>
<dbReference type="Pfam" id="PF01370">
    <property type="entry name" value="Epimerase"/>
    <property type="match status" value="1"/>
</dbReference>
<dbReference type="RefSeq" id="WP_129001433.1">
    <property type="nucleotide sequence ID" value="NZ_SDHZ01000001.1"/>
</dbReference>
<organism evidence="4 5">
    <name type="scientific">Filimonas effusa</name>
    <dbReference type="NCBI Taxonomy" id="2508721"/>
    <lineage>
        <taxon>Bacteria</taxon>
        <taxon>Pseudomonadati</taxon>
        <taxon>Bacteroidota</taxon>
        <taxon>Chitinophagia</taxon>
        <taxon>Chitinophagales</taxon>
        <taxon>Chitinophagaceae</taxon>
        <taxon>Filimonas</taxon>
    </lineage>
</organism>
<evidence type="ECO:0000313" key="4">
    <source>
        <dbReference type="EMBL" id="RXK85680.1"/>
    </source>
</evidence>
<comment type="similarity">
    <text evidence="2">Belongs to the NAD(P)-dependent epimerase/dehydratase family. Dihydroflavonol-4-reductase subfamily.</text>
</comment>
<gene>
    <name evidence="4" type="ORF">ESB13_02375</name>
</gene>
<evidence type="ECO:0000313" key="5">
    <source>
        <dbReference type="Proteomes" id="UP000290545"/>
    </source>
</evidence>
<dbReference type="AlphaFoldDB" id="A0A4Q1D8Z0"/>
<feature type="domain" description="NAD-dependent epimerase/dehydratase" evidence="3">
    <location>
        <begin position="10"/>
        <end position="249"/>
    </location>
</feature>
<evidence type="ECO:0000256" key="1">
    <source>
        <dbReference type="ARBA" id="ARBA00023002"/>
    </source>
</evidence>
<dbReference type="OrthoDB" id="9778052at2"/>
<dbReference type="InterPro" id="IPR050425">
    <property type="entry name" value="NAD(P)_dehydrat-like"/>
</dbReference>
<dbReference type="PANTHER" id="PTHR10366">
    <property type="entry name" value="NAD DEPENDENT EPIMERASE/DEHYDRATASE"/>
    <property type="match status" value="1"/>
</dbReference>
<dbReference type="InterPro" id="IPR036291">
    <property type="entry name" value="NAD(P)-bd_dom_sf"/>
</dbReference>
<dbReference type="Proteomes" id="UP000290545">
    <property type="component" value="Unassembled WGS sequence"/>
</dbReference>
<sequence length="346" mass="37354">MTTQNKDTQVLVTGGSGFVGSHCILQLLAQGYRVKTTIRNLSKAGAVRDMLREGGATAPDALAFAEADLMNDKGWNEAVAGCDYVLHVASPFPATVPADEDELIIPATRGTLSVLRAARDAGVKRVVVTSSFAAVGYSIDAEDHVFTEDDWTNPNANIAPYIKSKTLAERAAWNFIRQEGGSTALTVINPVGIFGPVLGKDYSTSIQMVQALMSGKMPGTPNLSFGVVDVRDVADLHIKAMLHPDAKDQRFLAVADGGEMTFPEIGSILHEYSASLAKKVPLNVLPNWVVKLASLFKPELKQMVPFLGKKKLISNNKAKTCLGWQPRSKKEMIIDTAESLIKFNLV</sequence>
<evidence type="ECO:0000259" key="3">
    <source>
        <dbReference type="Pfam" id="PF01370"/>
    </source>
</evidence>
<comment type="caution">
    <text evidence="4">The sequence shown here is derived from an EMBL/GenBank/DDBJ whole genome shotgun (WGS) entry which is preliminary data.</text>
</comment>
<dbReference type="Gene3D" id="3.40.50.720">
    <property type="entry name" value="NAD(P)-binding Rossmann-like Domain"/>
    <property type="match status" value="1"/>
</dbReference>
<dbReference type="CDD" id="cd05227">
    <property type="entry name" value="AR_SDR_e"/>
    <property type="match status" value="1"/>
</dbReference>
<keyword evidence="5" id="KW-1185">Reference proteome</keyword>
<keyword evidence="1" id="KW-0560">Oxidoreductase</keyword>
<reference evidence="4 5" key="1">
    <citation type="submission" date="2019-01" db="EMBL/GenBank/DDBJ databases">
        <title>Filimonas sp. strain TTM-71.</title>
        <authorList>
            <person name="Chen W.-M."/>
        </authorList>
    </citation>
    <scope>NUCLEOTIDE SEQUENCE [LARGE SCALE GENOMIC DNA]</scope>
    <source>
        <strain evidence="4 5">TTM-71</strain>
    </source>
</reference>
<dbReference type="SUPFAM" id="SSF51735">
    <property type="entry name" value="NAD(P)-binding Rossmann-fold domains"/>
    <property type="match status" value="1"/>
</dbReference>
<dbReference type="FunFam" id="3.40.50.720:FF:000336">
    <property type="entry name" value="Aldehyde reductase"/>
    <property type="match status" value="1"/>
</dbReference>
<proteinExistence type="inferred from homology"/>
<evidence type="ECO:0000256" key="2">
    <source>
        <dbReference type="ARBA" id="ARBA00023445"/>
    </source>
</evidence>
<dbReference type="InterPro" id="IPR001509">
    <property type="entry name" value="Epimerase_deHydtase"/>
</dbReference>
<accession>A0A4Q1D8Z0</accession>
<name>A0A4Q1D8Z0_9BACT</name>
<dbReference type="EMBL" id="SDHZ01000001">
    <property type="protein sequence ID" value="RXK85680.1"/>
    <property type="molecule type" value="Genomic_DNA"/>
</dbReference>
<dbReference type="PANTHER" id="PTHR10366:SF564">
    <property type="entry name" value="STEROL-4-ALPHA-CARBOXYLATE 3-DEHYDROGENASE, DECARBOXYLATING"/>
    <property type="match status" value="1"/>
</dbReference>